<gene>
    <name evidence="1" type="ORF">EXIGLDRAFT_780822</name>
</gene>
<dbReference type="OrthoDB" id="2607155at2759"/>
<dbReference type="AlphaFoldDB" id="A0A165BFM8"/>
<dbReference type="Proteomes" id="UP000077266">
    <property type="component" value="Unassembled WGS sequence"/>
</dbReference>
<dbReference type="EMBL" id="KV426471">
    <property type="protein sequence ID" value="KZV80542.1"/>
    <property type="molecule type" value="Genomic_DNA"/>
</dbReference>
<sequence>MGRPQKYETAEERVEARHVTKRNYYERFVVFAFPSLIHMHIAFTTFRNVQHKREQARERWARTHSSDARHKRKEARRTCVLVATEKSGKILGGSLIPDRRTKWGELKQALREDLASWRGRRSATDRDEYDALVRDLIRVQAERSVNRLLSRIAKKQQLLSTLCTVAHTADGVLLDVHPGGYTNHFLQIYRDAMGIDCVLDSIILLYREGVEKLRAAYDSETMYWQSQ</sequence>
<evidence type="ECO:0000313" key="1">
    <source>
        <dbReference type="EMBL" id="KZV80542.1"/>
    </source>
</evidence>
<dbReference type="InParanoid" id="A0A165BFM8"/>
<evidence type="ECO:0000313" key="2">
    <source>
        <dbReference type="Proteomes" id="UP000077266"/>
    </source>
</evidence>
<proteinExistence type="predicted"/>
<protein>
    <submittedName>
        <fullName evidence="1">Uncharacterized protein</fullName>
    </submittedName>
</protein>
<name>A0A165BFM8_EXIGL</name>
<reference evidence="1 2" key="1">
    <citation type="journal article" date="2016" name="Mol. Biol. Evol.">
        <title>Comparative Genomics of Early-Diverging Mushroom-Forming Fungi Provides Insights into the Origins of Lignocellulose Decay Capabilities.</title>
        <authorList>
            <person name="Nagy L.G."/>
            <person name="Riley R."/>
            <person name="Tritt A."/>
            <person name="Adam C."/>
            <person name="Daum C."/>
            <person name="Floudas D."/>
            <person name="Sun H."/>
            <person name="Yadav J.S."/>
            <person name="Pangilinan J."/>
            <person name="Larsson K.H."/>
            <person name="Matsuura K."/>
            <person name="Barry K."/>
            <person name="Labutti K."/>
            <person name="Kuo R."/>
            <person name="Ohm R.A."/>
            <person name="Bhattacharya S.S."/>
            <person name="Shirouzu T."/>
            <person name="Yoshinaga Y."/>
            <person name="Martin F.M."/>
            <person name="Grigoriev I.V."/>
            <person name="Hibbett D.S."/>
        </authorList>
    </citation>
    <scope>NUCLEOTIDE SEQUENCE [LARGE SCALE GENOMIC DNA]</scope>
    <source>
        <strain evidence="1 2">HHB12029</strain>
    </source>
</reference>
<accession>A0A165BFM8</accession>
<organism evidence="1 2">
    <name type="scientific">Exidia glandulosa HHB12029</name>
    <dbReference type="NCBI Taxonomy" id="1314781"/>
    <lineage>
        <taxon>Eukaryota</taxon>
        <taxon>Fungi</taxon>
        <taxon>Dikarya</taxon>
        <taxon>Basidiomycota</taxon>
        <taxon>Agaricomycotina</taxon>
        <taxon>Agaricomycetes</taxon>
        <taxon>Auriculariales</taxon>
        <taxon>Exidiaceae</taxon>
        <taxon>Exidia</taxon>
    </lineage>
</organism>
<keyword evidence="2" id="KW-1185">Reference proteome</keyword>